<dbReference type="EMBL" id="GBXM01011689">
    <property type="protein sequence ID" value="JAH96888.1"/>
    <property type="molecule type" value="Transcribed_RNA"/>
</dbReference>
<name>A0A0E9X5D1_ANGAN</name>
<reference evidence="1" key="2">
    <citation type="journal article" date="2015" name="Fish Shellfish Immunol.">
        <title>Early steps in the European eel (Anguilla anguilla)-Vibrio vulnificus interaction in the gills: Role of the RtxA13 toxin.</title>
        <authorList>
            <person name="Callol A."/>
            <person name="Pajuelo D."/>
            <person name="Ebbesson L."/>
            <person name="Teles M."/>
            <person name="MacKenzie S."/>
            <person name="Amaro C."/>
        </authorList>
    </citation>
    <scope>NUCLEOTIDE SEQUENCE</scope>
</reference>
<evidence type="ECO:0000313" key="1">
    <source>
        <dbReference type="EMBL" id="JAH96888.1"/>
    </source>
</evidence>
<reference evidence="1" key="1">
    <citation type="submission" date="2014-11" db="EMBL/GenBank/DDBJ databases">
        <authorList>
            <person name="Amaro Gonzalez C."/>
        </authorList>
    </citation>
    <scope>NUCLEOTIDE SEQUENCE</scope>
</reference>
<proteinExistence type="predicted"/>
<protein>
    <submittedName>
        <fullName evidence="1">Uncharacterized protein</fullName>
    </submittedName>
</protein>
<dbReference type="AlphaFoldDB" id="A0A0E9X5D1"/>
<organism evidence="1">
    <name type="scientific">Anguilla anguilla</name>
    <name type="common">European freshwater eel</name>
    <name type="synonym">Muraena anguilla</name>
    <dbReference type="NCBI Taxonomy" id="7936"/>
    <lineage>
        <taxon>Eukaryota</taxon>
        <taxon>Metazoa</taxon>
        <taxon>Chordata</taxon>
        <taxon>Craniata</taxon>
        <taxon>Vertebrata</taxon>
        <taxon>Euteleostomi</taxon>
        <taxon>Actinopterygii</taxon>
        <taxon>Neopterygii</taxon>
        <taxon>Teleostei</taxon>
        <taxon>Anguilliformes</taxon>
        <taxon>Anguillidae</taxon>
        <taxon>Anguilla</taxon>
    </lineage>
</organism>
<accession>A0A0E9X5D1</accession>
<sequence>MACRYFSRIKQETSDTFTQGSVTQCSRNGKAVEDATMANAHGHSIFNRVAN</sequence>